<feature type="domain" description="Dyp-type peroxidase C-terminal" evidence="8">
    <location>
        <begin position="150"/>
        <end position="309"/>
    </location>
</feature>
<dbReference type="GO" id="GO:0020037">
    <property type="term" value="F:heme binding"/>
    <property type="evidence" value="ECO:0007669"/>
    <property type="project" value="InterPro"/>
</dbReference>
<dbReference type="Proteomes" id="UP000001019">
    <property type="component" value="Chromosome"/>
</dbReference>
<dbReference type="EMBL" id="AE017042">
    <property type="protein sequence ID" value="AAS62840.1"/>
    <property type="molecule type" value="Genomic_DNA"/>
</dbReference>
<evidence type="ECO:0000313" key="9">
    <source>
        <dbReference type="EMBL" id="AAS62840.1"/>
    </source>
</evidence>
<comment type="similarity">
    <text evidence="6">Belongs to the DyP-type peroxidase family.</text>
</comment>
<dbReference type="Pfam" id="PF20628">
    <property type="entry name" value="Dyp_perox_C"/>
    <property type="match status" value="1"/>
</dbReference>
<evidence type="ECO:0000256" key="5">
    <source>
        <dbReference type="ARBA" id="ARBA00023004"/>
    </source>
</evidence>
<keyword evidence="3" id="KW-0479">Metal-binding</keyword>
<dbReference type="InterPro" id="IPR048328">
    <property type="entry name" value="Dyp_perox_C"/>
</dbReference>
<evidence type="ECO:0000256" key="3">
    <source>
        <dbReference type="ARBA" id="ARBA00022723"/>
    </source>
</evidence>
<dbReference type="EnsemblBacteria" id="AAS62840">
    <property type="protein sequence ID" value="AAS62840"/>
    <property type="gene ID" value="YP_2648"/>
</dbReference>
<keyword evidence="5" id="KW-0408">Iron</keyword>
<evidence type="ECO:0000313" key="10">
    <source>
        <dbReference type="Proteomes" id="UP000001019"/>
    </source>
</evidence>
<dbReference type="Pfam" id="PF04261">
    <property type="entry name" value="Dyp_perox_N"/>
    <property type="match status" value="1"/>
</dbReference>
<dbReference type="GO" id="GO:0004601">
    <property type="term" value="F:peroxidase activity"/>
    <property type="evidence" value="ECO:0007669"/>
    <property type="project" value="UniProtKB-KW"/>
</dbReference>
<gene>
    <name evidence="9" type="ordered locus">YP_2648</name>
</gene>
<dbReference type="NCBIfam" id="TIGR01413">
    <property type="entry name" value="Dyp_perox_fam"/>
    <property type="match status" value="1"/>
</dbReference>
<reference evidence="10" key="1">
    <citation type="journal article" date="2004" name="DNA Res.">
        <title>Complete genome sequence of Yersinia pestis strain 91001, an isolate avirulent to humans.</title>
        <authorList>
            <person name="Song Y."/>
            <person name="Tong Z."/>
            <person name="Wang J."/>
            <person name="Wang L."/>
            <person name="Guo Z."/>
            <person name="Han Y."/>
            <person name="Zhang J."/>
            <person name="Pei D."/>
            <person name="Zhou D."/>
            <person name="Qin H."/>
            <person name="Pang X."/>
            <person name="Han Y."/>
            <person name="Zhai J."/>
            <person name="Li M."/>
            <person name="Cui B."/>
            <person name="Qi Z."/>
            <person name="Jin L."/>
            <person name="Dai R."/>
            <person name="Chen F."/>
            <person name="Li S."/>
            <person name="Ye C."/>
            <person name="Du Z."/>
            <person name="Lin W."/>
            <person name="Wang J."/>
            <person name="Yu J."/>
            <person name="Yang H."/>
            <person name="Wang J."/>
            <person name="Huang P."/>
            <person name="Yang R."/>
        </authorList>
    </citation>
    <scope>NUCLEOTIDE SEQUENCE [LARGE SCALE GENOMIC DNA]</scope>
    <source>
        <strain evidence="10">91001 / Biovar Mediaevalis</strain>
    </source>
</reference>
<organism evidence="9 10">
    <name type="scientific">Yersinia pestis</name>
    <dbReference type="NCBI Taxonomy" id="632"/>
    <lineage>
        <taxon>Bacteria</taxon>
        <taxon>Pseudomonadati</taxon>
        <taxon>Pseudomonadota</taxon>
        <taxon>Gammaproteobacteria</taxon>
        <taxon>Enterobacterales</taxon>
        <taxon>Yersiniaceae</taxon>
        <taxon>Yersinia</taxon>
    </lineage>
</organism>
<feature type="domain" description="Dyp-type peroxidase N-terminal" evidence="7">
    <location>
        <begin position="21"/>
        <end position="147"/>
    </location>
</feature>
<proteinExistence type="inferred from homology"/>
<comment type="cofactor">
    <cofactor evidence="1">
        <name>heme b</name>
        <dbReference type="ChEBI" id="CHEBI:60344"/>
    </cofactor>
</comment>
<dbReference type="PANTHER" id="PTHR30521">
    <property type="entry name" value="DEFERROCHELATASE/PEROXIDASE"/>
    <property type="match status" value="1"/>
</dbReference>
<dbReference type="HOGENOM" id="CLU_044178_2_0_6"/>
<evidence type="ECO:0000256" key="4">
    <source>
        <dbReference type="ARBA" id="ARBA00023002"/>
    </source>
</evidence>
<evidence type="ECO:0000256" key="6">
    <source>
        <dbReference type="ARBA" id="ARBA00025737"/>
    </source>
</evidence>
<keyword evidence="2 9" id="KW-0575">Peroxidase</keyword>
<dbReference type="KEGG" id="ypm:YP_2648"/>
<dbReference type="PANTHER" id="PTHR30521:SF0">
    <property type="entry name" value="DYP-TYPE PEROXIDASE FAMILY PROTEIN"/>
    <property type="match status" value="1"/>
</dbReference>
<accession>A0A0H2W5H2</accession>
<evidence type="ECO:0000256" key="1">
    <source>
        <dbReference type="ARBA" id="ARBA00001970"/>
    </source>
</evidence>
<dbReference type="InterPro" id="IPR048327">
    <property type="entry name" value="Dyp_perox_N"/>
</dbReference>
<dbReference type="GO" id="GO:0046872">
    <property type="term" value="F:metal ion binding"/>
    <property type="evidence" value="ECO:0007669"/>
    <property type="project" value="UniProtKB-KW"/>
</dbReference>
<protein>
    <submittedName>
        <fullName evidence="9">Iron-dependent peroxidase</fullName>
    </submittedName>
</protein>
<evidence type="ECO:0000256" key="2">
    <source>
        <dbReference type="ARBA" id="ARBA00022559"/>
    </source>
</evidence>
<dbReference type="AlphaFoldDB" id="A0A0H2W5H2"/>
<dbReference type="InterPro" id="IPR011008">
    <property type="entry name" value="Dimeric_a/b-barrel"/>
</dbReference>
<name>A0A0H2W5H2_YERPE</name>
<evidence type="ECO:0000259" key="7">
    <source>
        <dbReference type="Pfam" id="PF04261"/>
    </source>
</evidence>
<dbReference type="InterPro" id="IPR006314">
    <property type="entry name" value="Dyp_peroxidase"/>
</dbReference>
<evidence type="ECO:0000259" key="8">
    <source>
        <dbReference type="Pfam" id="PF20628"/>
    </source>
</evidence>
<sequence>MIFSVTNTEVLVRKKSMTQVQSGILLEHCRFAIFMEAKVQGELDAIRLGCKKFCQSLQELQQQFPDEHLGAVIAFGSNVWHDLSNGQGAKELKPFVPLGKGLAPATQRDLLIHIQSLRQDINFTLAQAAVAAFGSAIAVEEETHGFRWVEERDFTGFIDGTENPQGDKRPEVAVIADGEEDAGGSYVLVQRYEHNLNKWQRIPENEQEKIIGRTKLDSQELPSDQRPDTSHVSRVDLKENGKGLKILRQSLPYGLASGKHGLYFIAYCARLHNIEQQLLSMFGDIDGKHDQLLRFSKPVTGSYYFAPSLTALLSL</sequence>
<dbReference type="PROSITE" id="PS51404">
    <property type="entry name" value="DYP_PEROXIDASE"/>
    <property type="match status" value="1"/>
</dbReference>
<keyword evidence="4" id="KW-0560">Oxidoreductase</keyword>
<dbReference type="SUPFAM" id="SSF54909">
    <property type="entry name" value="Dimeric alpha+beta barrel"/>
    <property type="match status" value="1"/>
</dbReference>